<keyword evidence="2" id="KW-1185">Reference proteome</keyword>
<dbReference type="EMBL" id="QNUG01000041">
    <property type="protein sequence ID" value="REC67762.1"/>
    <property type="molecule type" value="Genomic_DNA"/>
</dbReference>
<dbReference type="SUPFAM" id="SSF158446">
    <property type="entry name" value="IVS-encoded protein-like"/>
    <property type="match status" value="1"/>
</dbReference>
<organism evidence="1 2">
    <name type="scientific">Epilithonimonas hispanica</name>
    <dbReference type="NCBI Taxonomy" id="358687"/>
    <lineage>
        <taxon>Bacteria</taxon>
        <taxon>Pseudomonadati</taxon>
        <taxon>Bacteroidota</taxon>
        <taxon>Flavobacteriia</taxon>
        <taxon>Flavobacteriales</taxon>
        <taxon>Weeksellaceae</taxon>
        <taxon>Chryseobacterium group</taxon>
        <taxon>Epilithonimonas</taxon>
    </lineage>
</organism>
<name>A0A3D9CPR8_9FLAO</name>
<dbReference type="AlphaFoldDB" id="A0A3D9CPR8"/>
<reference evidence="1 2" key="1">
    <citation type="journal article" date="2006" name="Int. J. Syst. Evol. Microbiol.">
        <title>Chryseobacterium hispanicum sp. nov., isolated from the drinking water distribution system of Sevilla, Spain.</title>
        <authorList>
            <person name="Gallego V."/>
            <person name="Garcia M.T."/>
            <person name="Ventosa A."/>
        </authorList>
    </citation>
    <scope>NUCLEOTIDE SEQUENCE [LARGE SCALE GENOMIC DNA]</scope>
    <source>
        <strain evidence="1 2">KCTC 22104</strain>
    </source>
</reference>
<protein>
    <submittedName>
        <fullName evidence="1">Four helix bundle protein</fullName>
    </submittedName>
</protein>
<dbReference type="InterPro" id="IPR012657">
    <property type="entry name" value="23S_rRNA-intervening_sequence"/>
</dbReference>
<proteinExistence type="predicted"/>
<dbReference type="NCBIfam" id="TIGR02436">
    <property type="entry name" value="four helix bundle protein"/>
    <property type="match status" value="1"/>
</dbReference>
<evidence type="ECO:0000313" key="1">
    <source>
        <dbReference type="EMBL" id="REC67762.1"/>
    </source>
</evidence>
<dbReference type="RefSeq" id="WP_116036580.1">
    <property type="nucleotide sequence ID" value="NZ_JBHLVV010000019.1"/>
</dbReference>
<comment type="caution">
    <text evidence="1">The sequence shown here is derived from an EMBL/GenBank/DDBJ whole genome shotgun (WGS) entry which is preliminary data.</text>
</comment>
<dbReference type="PANTHER" id="PTHR38471:SF2">
    <property type="entry name" value="FOUR HELIX BUNDLE PROTEIN"/>
    <property type="match status" value="1"/>
</dbReference>
<dbReference type="InterPro" id="IPR036583">
    <property type="entry name" value="23S_rRNA_IVS_sf"/>
</dbReference>
<sequence length="128" mass="14723">MSTILSFQDLMVWQKSHQFVLDIYSLTKCFPKDELHALTNQIRRASVSIPANIAEGFTKKTLANKINFLSHSKGSLEEVKYYLILARDLNYIALVDFEKLIQDAEEVSKLINGYAKSIKNYHENNPNK</sequence>
<dbReference type="OrthoDB" id="9811959at2"/>
<dbReference type="Gene3D" id="1.20.1440.60">
    <property type="entry name" value="23S rRNA-intervening sequence"/>
    <property type="match status" value="1"/>
</dbReference>
<dbReference type="CDD" id="cd16377">
    <property type="entry name" value="23S_rRNA_IVP_like"/>
    <property type="match status" value="1"/>
</dbReference>
<dbReference type="Pfam" id="PF05635">
    <property type="entry name" value="23S_rRNA_IVP"/>
    <property type="match status" value="1"/>
</dbReference>
<dbReference type="PANTHER" id="PTHR38471">
    <property type="entry name" value="FOUR HELIX BUNDLE PROTEIN"/>
    <property type="match status" value="1"/>
</dbReference>
<evidence type="ECO:0000313" key="2">
    <source>
        <dbReference type="Proteomes" id="UP000256326"/>
    </source>
</evidence>
<gene>
    <name evidence="1" type="ORF">DRF58_14910</name>
</gene>
<accession>A0A3D9CPR8</accession>
<dbReference type="Proteomes" id="UP000256326">
    <property type="component" value="Unassembled WGS sequence"/>
</dbReference>